<evidence type="ECO:0000313" key="7">
    <source>
        <dbReference type="Proteomes" id="UP000808146"/>
    </source>
</evidence>
<proteinExistence type="inferred from homology"/>
<keyword evidence="6" id="KW-0378">Hydrolase</keyword>
<dbReference type="PANTHER" id="PTHR30408">
    <property type="entry name" value="TYPE-1 RESTRICTION ENZYME ECOKI SPECIFICITY PROTEIN"/>
    <property type="match status" value="1"/>
</dbReference>
<reference evidence="6" key="1">
    <citation type="submission" date="2020-10" db="EMBL/GenBank/DDBJ databases">
        <title>Connecting structure to function with the recovery of over 1000 high-quality activated sludge metagenome-assembled genomes encoding full-length rRNA genes using long-read sequencing.</title>
        <authorList>
            <person name="Singleton C.M."/>
            <person name="Petriglieri F."/>
            <person name="Kristensen J.M."/>
            <person name="Kirkegaard R.H."/>
            <person name="Michaelsen T.Y."/>
            <person name="Andersen M.H."/>
            <person name="Karst S.M."/>
            <person name="Dueholm M.S."/>
            <person name="Nielsen P.H."/>
            <person name="Albertsen M."/>
        </authorList>
    </citation>
    <scope>NUCLEOTIDE SEQUENCE</scope>
    <source>
        <strain evidence="6">OdNE_18-Q3-R46-58_BAT3C.305</strain>
    </source>
</reference>
<organism evidence="6 7">
    <name type="scientific">Candidatus Dechloromonas phosphorivorans</name>
    <dbReference type="NCBI Taxonomy" id="2899244"/>
    <lineage>
        <taxon>Bacteria</taxon>
        <taxon>Pseudomonadati</taxon>
        <taxon>Pseudomonadota</taxon>
        <taxon>Betaproteobacteria</taxon>
        <taxon>Rhodocyclales</taxon>
        <taxon>Azonexaceae</taxon>
        <taxon>Dechloromonas</taxon>
    </lineage>
</organism>
<sequence>METPDLRNAGGGPGGTEGLPIIRIQNLNGRNFDFYSGPTDSRWIVDPGQLLFAWAGTKGVSFGPTIWRGGKGVLNQHIFKVIPNGGIDNIWLYWALRYVTNRIEANAHGFKATLVHVKKSDIDRQSVIVPDRRTQSQIAEIMQTWDEAIAVTEKLLANSRKLKLAMTQRFFDIRKQSVSNTPWRQYHLREVAQRIQRQADGAEHPILMISSGSGFVRQDEKYSRFMAGKSLNDYVLLKQGEFAYNKGNSKLYEFGCVFPLESNSDGLVPHVYVCFSLSNECDSAFFKYLFEADYLHDQLGALVNTGVRNNGLLNIRPADFMNVRVPVPSIDEQRMIARILDTASKEIAVREQEVAALKEQKRALMQQLLTGKRRIHVPIAEAAP</sequence>
<feature type="coiled-coil region" evidence="4">
    <location>
        <begin position="340"/>
        <end position="367"/>
    </location>
</feature>
<evidence type="ECO:0000256" key="4">
    <source>
        <dbReference type="SAM" id="Coils"/>
    </source>
</evidence>
<feature type="domain" description="Type I restriction modification DNA specificity" evidence="5">
    <location>
        <begin position="20"/>
        <end position="156"/>
    </location>
</feature>
<dbReference type="EMBL" id="JADKBR010000003">
    <property type="protein sequence ID" value="MBK8889889.1"/>
    <property type="molecule type" value="Genomic_DNA"/>
</dbReference>
<dbReference type="AlphaFoldDB" id="A0A9D7LP50"/>
<evidence type="ECO:0000256" key="3">
    <source>
        <dbReference type="ARBA" id="ARBA00023125"/>
    </source>
</evidence>
<dbReference type="GO" id="GO:0004519">
    <property type="term" value="F:endonuclease activity"/>
    <property type="evidence" value="ECO:0007669"/>
    <property type="project" value="UniProtKB-KW"/>
</dbReference>
<keyword evidence="3" id="KW-0238">DNA-binding</keyword>
<evidence type="ECO:0000256" key="1">
    <source>
        <dbReference type="ARBA" id="ARBA00010923"/>
    </source>
</evidence>
<comment type="similarity">
    <text evidence="1">Belongs to the type-I restriction system S methylase family.</text>
</comment>
<accession>A0A9D7LP50</accession>
<dbReference type="Pfam" id="PF01420">
    <property type="entry name" value="Methylase_S"/>
    <property type="match status" value="1"/>
</dbReference>
<dbReference type="CDD" id="cd17254">
    <property type="entry name" value="RMtype1_S_FclI-TRD1-CR1_like"/>
    <property type="match status" value="1"/>
</dbReference>
<dbReference type="Gene3D" id="1.10.287.1120">
    <property type="entry name" value="Bipartite methylase S protein"/>
    <property type="match status" value="1"/>
</dbReference>
<keyword evidence="6" id="KW-0540">Nuclease</keyword>
<dbReference type="Proteomes" id="UP000808146">
    <property type="component" value="Unassembled WGS sequence"/>
</dbReference>
<dbReference type="InterPro" id="IPR000055">
    <property type="entry name" value="Restrct_endonuc_typeI_TRD"/>
</dbReference>
<gene>
    <name evidence="6" type="ORF">IPN75_05565</name>
</gene>
<dbReference type="InterPro" id="IPR052021">
    <property type="entry name" value="Type-I_RS_S_subunit"/>
</dbReference>
<dbReference type="PANTHER" id="PTHR30408:SF12">
    <property type="entry name" value="TYPE I RESTRICTION ENZYME MJAVIII SPECIFICITY SUBUNIT"/>
    <property type="match status" value="1"/>
</dbReference>
<dbReference type="GO" id="GO:0009307">
    <property type="term" value="P:DNA restriction-modification system"/>
    <property type="evidence" value="ECO:0007669"/>
    <property type="project" value="UniProtKB-KW"/>
</dbReference>
<keyword evidence="4" id="KW-0175">Coiled coil</keyword>
<keyword evidence="2" id="KW-0680">Restriction system</keyword>
<evidence type="ECO:0000259" key="5">
    <source>
        <dbReference type="Pfam" id="PF01420"/>
    </source>
</evidence>
<protein>
    <submittedName>
        <fullName evidence="6">Restriction endonuclease subunit S</fullName>
    </submittedName>
</protein>
<evidence type="ECO:0000256" key="2">
    <source>
        <dbReference type="ARBA" id="ARBA00022747"/>
    </source>
</evidence>
<name>A0A9D7LP50_9RHOO</name>
<comment type="caution">
    <text evidence="6">The sequence shown here is derived from an EMBL/GenBank/DDBJ whole genome shotgun (WGS) entry which is preliminary data.</text>
</comment>
<dbReference type="GO" id="GO:0003677">
    <property type="term" value="F:DNA binding"/>
    <property type="evidence" value="ECO:0007669"/>
    <property type="project" value="UniProtKB-KW"/>
</dbReference>
<dbReference type="InterPro" id="IPR044946">
    <property type="entry name" value="Restrct_endonuc_typeI_TRD_sf"/>
</dbReference>
<keyword evidence="6" id="KW-0255">Endonuclease</keyword>
<evidence type="ECO:0000313" key="6">
    <source>
        <dbReference type="EMBL" id="MBK8889889.1"/>
    </source>
</evidence>
<dbReference type="Gene3D" id="3.90.220.20">
    <property type="entry name" value="DNA methylase specificity domains"/>
    <property type="match status" value="2"/>
</dbReference>
<dbReference type="SUPFAM" id="SSF116734">
    <property type="entry name" value="DNA methylase specificity domain"/>
    <property type="match status" value="2"/>
</dbReference>